<gene>
    <name evidence="2" type="ORF">IPV69_12370</name>
</gene>
<dbReference type="KEGG" id="hbs:IPV69_12370"/>
<dbReference type="AlphaFoldDB" id="A0A7M2X344"/>
<accession>A0A7M2X344</accession>
<evidence type="ECO:0000313" key="3">
    <source>
        <dbReference type="Proteomes" id="UP000593765"/>
    </source>
</evidence>
<sequence length="261" mass="28423">MVQILPWDFRESFPPPLTEAIDAGLLDVTDAEPDNLRSLHDDYAAQYLAVLAAMDTLAGARCRGVDPMTGRVPGTAVARERLRRHFSAEQARLERSLDVTIGGYTEGFGADAADAFVKALRARYAGVAVQTAKDEPSASSATTPVESESRTSGRRSKRPCARLPVPKPLPAAIGAGHFGYEFDGRPVRPSLDEVREITLAQAQKLIGLLHDIHNPGNQHAAEAEFRSALAMYAEDFGDDAARQLEAHALRQAQRERAGRRR</sequence>
<keyword evidence="3" id="KW-1185">Reference proteome</keyword>
<protein>
    <submittedName>
        <fullName evidence="2">Uncharacterized protein</fullName>
    </submittedName>
</protein>
<reference evidence="2 3" key="1">
    <citation type="submission" date="2020-10" db="EMBL/GenBank/DDBJ databases">
        <title>Wide distribution of Phycisphaera-like planctomycetes from WD2101 soil group in peatlands and genome analysis of the first cultivated representative.</title>
        <authorList>
            <person name="Dedysh S.N."/>
            <person name="Beletsky A.V."/>
            <person name="Ivanova A."/>
            <person name="Kulichevskaya I.S."/>
            <person name="Suzina N.E."/>
            <person name="Philippov D.A."/>
            <person name="Rakitin A.L."/>
            <person name="Mardanov A.V."/>
            <person name="Ravin N.V."/>
        </authorList>
    </citation>
    <scope>NUCLEOTIDE SEQUENCE [LARGE SCALE GENOMIC DNA]</scope>
    <source>
        <strain evidence="2 3">M1803</strain>
    </source>
</reference>
<evidence type="ECO:0000256" key="1">
    <source>
        <dbReference type="SAM" id="MobiDB-lite"/>
    </source>
</evidence>
<evidence type="ECO:0000313" key="2">
    <source>
        <dbReference type="EMBL" id="QOV92095.1"/>
    </source>
</evidence>
<feature type="region of interest" description="Disordered" evidence="1">
    <location>
        <begin position="131"/>
        <end position="168"/>
    </location>
</feature>
<dbReference type="Proteomes" id="UP000593765">
    <property type="component" value="Chromosome"/>
</dbReference>
<organism evidence="2 3">
    <name type="scientific">Humisphaera borealis</name>
    <dbReference type="NCBI Taxonomy" id="2807512"/>
    <lineage>
        <taxon>Bacteria</taxon>
        <taxon>Pseudomonadati</taxon>
        <taxon>Planctomycetota</taxon>
        <taxon>Phycisphaerae</taxon>
        <taxon>Tepidisphaerales</taxon>
        <taxon>Tepidisphaeraceae</taxon>
        <taxon>Humisphaera</taxon>
    </lineage>
</organism>
<dbReference type="RefSeq" id="WP_206295425.1">
    <property type="nucleotide sequence ID" value="NZ_CP063458.1"/>
</dbReference>
<dbReference type="EMBL" id="CP063458">
    <property type="protein sequence ID" value="QOV92095.1"/>
    <property type="molecule type" value="Genomic_DNA"/>
</dbReference>
<feature type="compositionally biased region" description="Polar residues" evidence="1">
    <location>
        <begin position="137"/>
        <end position="146"/>
    </location>
</feature>
<proteinExistence type="predicted"/>
<name>A0A7M2X344_9BACT</name>